<organism evidence="2 3">
    <name type="scientific">Gracilimonas mengyeensis</name>
    <dbReference type="NCBI Taxonomy" id="1302730"/>
    <lineage>
        <taxon>Bacteria</taxon>
        <taxon>Pseudomonadati</taxon>
        <taxon>Balneolota</taxon>
        <taxon>Balneolia</taxon>
        <taxon>Balneolales</taxon>
        <taxon>Balneolaceae</taxon>
        <taxon>Gracilimonas</taxon>
    </lineage>
</organism>
<gene>
    <name evidence="2" type="ORF">SAMN06265219_11142</name>
</gene>
<dbReference type="AlphaFoldDB" id="A0A521EA64"/>
<reference evidence="2 3" key="1">
    <citation type="submission" date="2017-05" db="EMBL/GenBank/DDBJ databases">
        <authorList>
            <person name="Varghese N."/>
            <person name="Submissions S."/>
        </authorList>
    </citation>
    <scope>NUCLEOTIDE SEQUENCE [LARGE SCALE GENOMIC DNA]</scope>
    <source>
        <strain evidence="2 3">DSM 21985</strain>
    </source>
</reference>
<dbReference type="Pfam" id="PF13349">
    <property type="entry name" value="DUF4097"/>
    <property type="match status" value="1"/>
</dbReference>
<dbReference type="PANTHER" id="PTHR34094">
    <property type="match status" value="1"/>
</dbReference>
<name>A0A521EA64_9BACT</name>
<evidence type="ECO:0000313" key="2">
    <source>
        <dbReference type="EMBL" id="SMO80662.1"/>
    </source>
</evidence>
<dbReference type="EMBL" id="FXTP01000011">
    <property type="protein sequence ID" value="SMO80662.1"/>
    <property type="molecule type" value="Genomic_DNA"/>
</dbReference>
<protein>
    <submittedName>
        <fullName evidence="2">Adhesin</fullName>
    </submittedName>
</protein>
<evidence type="ECO:0000259" key="1">
    <source>
        <dbReference type="Pfam" id="PF13349"/>
    </source>
</evidence>
<accession>A0A521EA64</accession>
<dbReference type="Proteomes" id="UP000317557">
    <property type="component" value="Unassembled WGS sequence"/>
</dbReference>
<keyword evidence="3" id="KW-1185">Reference proteome</keyword>
<sequence>MPHLGIAATKTLPDSVVFHETTIQETPYMTREFEVDGPGILKVFTLAGDVEVEETPNTHKVRIELYVDRGYAFWSNTKNLDNYRITMLKRGNEIVASVEQKSKETGFFSDQMKFSFKVFVPQAMSTQLKSSGGDIHINGLRGDQLAKTSGGNIEVRNAVGKIAAYTSGGNIGIRTSEGTIYGQTEGGNINIAESGGEIRLRSNGGNVRAEQISGSMLARVEGGNIKASFIEVSQGISLETTAGDIFLDIPRDGGYDIAVRASKINFPALPGFTGTQRSNMVEGTSNNGGSTINLVTEYGTVTLETGIY</sequence>
<feature type="domain" description="DUF4097" evidence="1">
    <location>
        <begin position="74"/>
        <end position="303"/>
    </location>
</feature>
<dbReference type="InterPro" id="IPR025164">
    <property type="entry name" value="Toastrack_DUF4097"/>
</dbReference>
<dbReference type="PANTHER" id="PTHR34094:SF1">
    <property type="entry name" value="PROTEIN FAM185A"/>
    <property type="match status" value="1"/>
</dbReference>
<evidence type="ECO:0000313" key="3">
    <source>
        <dbReference type="Proteomes" id="UP000317557"/>
    </source>
</evidence>
<proteinExistence type="predicted"/>